<dbReference type="AlphaFoldDB" id="A0AA46X4Y5"/>
<dbReference type="GO" id="GO:0003886">
    <property type="term" value="F:DNA (cytosine-5-)-methyltransferase activity"/>
    <property type="evidence" value="ECO:0007669"/>
    <property type="project" value="UniProtKB-EC"/>
</dbReference>
<dbReference type="PANTHER" id="PTHR46098">
    <property type="entry name" value="TRNA (CYTOSINE(38)-C(5))-METHYLTRANSFERASE"/>
    <property type="match status" value="1"/>
</dbReference>
<evidence type="ECO:0000256" key="6">
    <source>
        <dbReference type="RuleBase" id="RU000416"/>
    </source>
</evidence>
<reference evidence="8" key="1">
    <citation type="submission" date="2022-11" db="EMBL/GenBank/DDBJ databases">
        <title>Complete genome sequence of Veillonella rogosae KCOM 3468 isolated from human Subgingival dental plaque of Chronic peridontitis Lesion.</title>
        <authorList>
            <person name="Park S.-N."/>
            <person name="Lim Y.K."/>
            <person name="Kook J.-K."/>
        </authorList>
    </citation>
    <scope>NUCLEOTIDE SEQUENCE</scope>
    <source>
        <strain evidence="8">KCOM 3468</strain>
    </source>
</reference>
<keyword evidence="1 5" id="KW-0489">Methyltransferase</keyword>
<dbReference type="PANTHER" id="PTHR46098:SF1">
    <property type="entry name" value="TRNA (CYTOSINE(38)-C(5))-METHYLTRANSFERASE"/>
    <property type="match status" value="1"/>
</dbReference>
<evidence type="ECO:0000256" key="3">
    <source>
        <dbReference type="ARBA" id="ARBA00022691"/>
    </source>
</evidence>
<dbReference type="Pfam" id="PF00145">
    <property type="entry name" value="DNA_methylase"/>
    <property type="match status" value="1"/>
</dbReference>
<keyword evidence="3 5" id="KW-0949">S-adenosyl-L-methionine</keyword>
<dbReference type="RefSeq" id="WP_265138131.1">
    <property type="nucleotide sequence ID" value="NZ_CP110418.1"/>
</dbReference>
<organism evidence="8 9">
    <name type="scientific">Veillonella rogosae</name>
    <dbReference type="NCBI Taxonomy" id="423477"/>
    <lineage>
        <taxon>Bacteria</taxon>
        <taxon>Bacillati</taxon>
        <taxon>Bacillota</taxon>
        <taxon>Negativicutes</taxon>
        <taxon>Veillonellales</taxon>
        <taxon>Veillonellaceae</taxon>
        <taxon>Veillonella</taxon>
    </lineage>
</organism>
<gene>
    <name evidence="8" type="primary">dcm</name>
    <name evidence="8" type="ORF">OKW85_09875</name>
</gene>
<dbReference type="SUPFAM" id="SSF53335">
    <property type="entry name" value="S-adenosyl-L-methionine-dependent methyltransferases"/>
    <property type="match status" value="1"/>
</dbReference>
<evidence type="ECO:0000313" key="8">
    <source>
        <dbReference type="EMBL" id="UZG50981.1"/>
    </source>
</evidence>
<evidence type="ECO:0000256" key="7">
    <source>
        <dbReference type="RuleBase" id="RU000417"/>
    </source>
</evidence>
<evidence type="ECO:0000313" key="9">
    <source>
        <dbReference type="Proteomes" id="UP001164244"/>
    </source>
</evidence>
<dbReference type="InterPro" id="IPR050750">
    <property type="entry name" value="C5-MTase"/>
</dbReference>
<dbReference type="Gene3D" id="3.90.120.10">
    <property type="entry name" value="DNA Methylase, subunit A, domain 2"/>
    <property type="match status" value="1"/>
</dbReference>
<dbReference type="InterPro" id="IPR029063">
    <property type="entry name" value="SAM-dependent_MTases_sf"/>
</dbReference>
<evidence type="ECO:0000256" key="2">
    <source>
        <dbReference type="ARBA" id="ARBA00022679"/>
    </source>
</evidence>
<comment type="catalytic activity">
    <reaction evidence="7">
        <text>a 2'-deoxycytidine in DNA + S-adenosyl-L-methionine = a 5-methyl-2'-deoxycytidine in DNA + S-adenosyl-L-homocysteine + H(+)</text>
        <dbReference type="Rhea" id="RHEA:13681"/>
        <dbReference type="Rhea" id="RHEA-COMP:11369"/>
        <dbReference type="Rhea" id="RHEA-COMP:11370"/>
        <dbReference type="ChEBI" id="CHEBI:15378"/>
        <dbReference type="ChEBI" id="CHEBI:57856"/>
        <dbReference type="ChEBI" id="CHEBI:59789"/>
        <dbReference type="ChEBI" id="CHEBI:85452"/>
        <dbReference type="ChEBI" id="CHEBI:85454"/>
        <dbReference type="EC" id="2.1.1.37"/>
    </reaction>
</comment>
<dbReference type="Proteomes" id="UP001164244">
    <property type="component" value="Chromosome"/>
</dbReference>
<dbReference type="REBASE" id="674660">
    <property type="entry name" value="M.Vro3468ORF9875P"/>
</dbReference>
<keyword evidence="2 5" id="KW-0808">Transferase</keyword>
<dbReference type="PROSITE" id="PS51679">
    <property type="entry name" value="SAM_MT_C5"/>
    <property type="match status" value="1"/>
</dbReference>
<sequence length="412" mass="47624">MLNVVEAFSGIGSQAKALKKLGIDYKVVNILEWDISAFVAYDFIHNGAPDITPYKHLTKKELLDKLVPLNLSIDGKNPVSRNSLNMWRVEALQVIWAAYNRTHNLGDIQKVDYLTFPSDIDVLTYSFPCQDLSIGGAWHNNHSGIDRDANNRSGLLWEVERILESIQENGKALPRFLLMENVSNILSKRHASNFNDWKNQLERLGYFNKVYTLDASNFGSPQRRIRTFMVSVLLPNKDVLPLVEQYFKNNDLEEISKNKPKKPKKLERFLRMDYSNPIYKEEANISNPNDTPSRRKIYEGNDILNKPTGFNTYLGTLTTKQDRHPNAGILEFPEHRKGGSPYRNLTPRECFLLMGFNEADFNRVLKYNPQLQKNKKLYSRERLERLAGNSIVVDVLVKIFEQINELKTLIYR</sequence>
<dbReference type="NCBIfam" id="TIGR00675">
    <property type="entry name" value="dcm"/>
    <property type="match status" value="1"/>
</dbReference>
<dbReference type="KEGG" id="vrg:OKW85_09875"/>
<dbReference type="InterPro" id="IPR018117">
    <property type="entry name" value="C5_DNA_meth_AS"/>
</dbReference>
<dbReference type="InterPro" id="IPR031303">
    <property type="entry name" value="C5_meth_CS"/>
</dbReference>
<proteinExistence type="inferred from homology"/>
<dbReference type="EMBL" id="CP110418">
    <property type="protein sequence ID" value="UZG50981.1"/>
    <property type="molecule type" value="Genomic_DNA"/>
</dbReference>
<evidence type="ECO:0000256" key="1">
    <source>
        <dbReference type="ARBA" id="ARBA00022603"/>
    </source>
</evidence>
<dbReference type="InterPro" id="IPR001525">
    <property type="entry name" value="C5_MeTfrase"/>
</dbReference>
<dbReference type="PROSITE" id="PS00094">
    <property type="entry name" value="C5_MTASE_1"/>
    <property type="match status" value="1"/>
</dbReference>
<evidence type="ECO:0000256" key="5">
    <source>
        <dbReference type="PROSITE-ProRule" id="PRU01016"/>
    </source>
</evidence>
<dbReference type="PROSITE" id="PS00095">
    <property type="entry name" value="C5_MTASE_2"/>
    <property type="match status" value="1"/>
</dbReference>
<protein>
    <recommendedName>
        <fullName evidence="7">Cytosine-specific methyltransferase</fullName>
        <ecNumber evidence="7">2.1.1.37</ecNumber>
    </recommendedName>
</protein>
<dbReference type="Gene3D" id="3.40.50.150">
    <property type="entry name" value="Vaccinia Virus protein VP39"/>
    <property type="match status" value="1"/>
</dbReference>
<name>A0AA46X4Y5_9FIRM</name>
<feature type="active site" evidence="5">
    <location>
        <position position="129"/>
    </location>
</feature>
<evidence type="ECO:0000256" key="4">
    <source>
        <dbReference type="ARBA" id="ARBA00022747"/>
    </source>
</evidence>
<dbReference type="GO" id="GO:0032259">
    <property type="term" value="P:methylation"/>
    <property type="evidence" value="ECO:0007669"/>
    <property type="project" value="UniProtKB-KW"/>
</dbReference>
<dbReference type="PRINTS" id="PR00105">
    <property type="entry name" value="C5METTRFRASE"/>
</dbReference>
<dbReference type="EC" id="2.1.1.37" evidence="7"/>
<comment type="similarity">
    <text evidence="5 6">Belongs to the class I-like SAM-binding methyltransferase superfamily. C5-methyltransferase family.</text>
</comment>
<accession>A0AA46X4Y5</accession>
<dbReference type="GO" id="GO:0009307">
    <property type="term" value="P:DNA restriction-modification system"/>
    <property type="evidence" value="ECO:0007669"/>
    <property type="project" value="UniProtKB-KW"/>
</dbReference>
<keyword evidence="4" id="KW-0680">Restriction system</keyword>